<dbReference type="Gene3D" id="3.90.280.10">
    <property type="entry name" value="PEBP-like"/>
    <property type="match status" value="1"/>
</dbReference>
<dbReference type="InterPro" id="IPR036610">
    <property type="entry name" value="PEBP-like_sf"/>
</dbReference>
<dbReference type="CDD" id="cd00865">
    <property type="entry name" value="PEBP_bact_arch"/>
    <property type="match status" value="1"/>
</dbReference>
<keyword evidence="4" id="KW-1185">Reference proteome</keyword>
<proteinExistence type="inferred from homology"/>
<feature type="compositionally biased region" description="Basic and acidic residues" evidence="2">
    <location>
        <begin position="28"/>
        <end position="54"/>
    </location>
</feature>
<dbReference type="NCBIfam" id="TIGR00481">
    <property type="entry name" value="YbhB/YbcL family Raf kinase inhibitor-like protein"/>
    <property type="match status" value="1"/>
</dbReference>
<evidence type="ECO:0000313" key="3">
    <source>
        <dbReference type="EMBL" id="MFC4855431.1"/>
    </source>
</evidence>
<evidence type="ECO:0000256" key="2">
    <source>
        <dbReference type="SAM" id="MobiDB-lite"/>
    </source>
</evidence>
<name>A0ABV9S4N5_9PSEU</name>
<dbReference type="SUPFAM" id="SSF49777">
    <property type="entry name" value="PEBP-like"/>
    <property type="match status" value="1"/>
</dbReference>
<evidence type="ECO:0000313" key="4">
    <source>
        <dbReference type="Proteomes" id="UP001595859"/>
    </source>
</evidence>
<reference evidence="4" key="1">
    <citation type="journal article" date="2019" name="Int. J. Syst. Evol. Microbiol.">
        <title>The Global Catalogue of Microorganisms (GCM) 10K type strain sequencing project: providing services to taxonomists for standard genome sequencing and annotation.</title>
        <authorList>
            <consortium name="The Broad Institute Genomics Platform"/>
            <consortium name="The Broad Institute Genome Sequencing Center for Infectious Disease"/>
            <person name="Wu L."/>
            <person name="Ma J."/>
        </authorList>
    </citation>
    <scope>NUCLEOTIDE SEQUENCE [LARGE SCALE GENOMIC DNA]</scope>
    <source>
        <strain evidence="4">ZS-22-S1</strain>
    </source>
</reference>
<feature type="region of interest" description="Disordered" evidence="2">
    <location>
        <begin position="1"/>
        <end position="72"/>
    </location>
</feature>
<sequence>MPDPGSHSYDINRTRLRAEYDDNGVPDQHADHAANAELQREHPPTRVGDPERAAGPKSQRPRAGAPPRDPQDVIHVRSSAFADHDLMPERFAHDNGNISPPLEWDGVPDGSAELALLCEDPDAPDGPFVHWFVTGIKPDVTAADEGEPPPTGAQETNGFGEQGWGGPQPPVGDEPHRYSFRVYAFDHLQRVPRDLPAADLRATLDDRATATGTLVGRFGR</sequence>
<dbReference type="RefSeq" id="WP_378057377.1">
    <property type="nucleotide sequence ID" value="NZ_JBHSIS010000007.1"/>
</dbReference>
<accession>A0ABV9S4N5</accession>
<comment type="caution">
    <text evidence="3">The sequence shown here is derived from an EMBL/GenBank/DDBJ whole genome shotgun (WGS) entry which is preliminary data.</text>
</comment>
<comment type="similarity">
    <text evidence="1">Belongs to the UPF0098 family.</text>
</comment>
<dbReference type="Pfam" id="PF01161">
    <property type="entry name" value="PBP"/>
    <property type="match status" value="1"/>
</dbReference>
<dbReference type="InterPro" id="IPR005247">
    <property type="entry name" value="YbhB_YbcL/LppC-like"/>
</dbReference>
<protein>
    <submittedName>
        <fullName evidence="3">YbhB/YbcL family Raf kinase inhibitor-like protein</fullName>
    </submittedName>
</protein>
<dbReference type="Proteomes" id="UP001595859">
    <property type="component" value="Unassembled WGS sequence"/>
</dbReference>
<feature type="compositionally biased region" description="Basic and acidic residues" evidence="2">
    <location>
        <begin position="10"/>
        <end position="20"/>
    </location>
</feature>
<dbReference type="EMBL" id="JBHSIS010000007">
    <property type="protein sequence ID" value="MFC4855431.1"/>
    <property type="molecule type" value="Genomic_DNA"/>
</dbReference>
<evidence type="ECO:0000256" key="1">
    <source>
        <dbReference type="ARBA" id="ARBA00007120"/>
    </source>
</evidence>
<dbReference type="PANTHER" id="PTHR30289:SF1">
    <property type="entry name" value="PEBP (PHOSPHATIDYLETHANOLAMINE-BINDING PROTEIN) FAMILY PROTEIN"/>
    <property type="match status" value="1"/>
</dbReference>
<feature type="region of interest" description="Disordered" evidence="2">
    <location>
        <begin position="142"/>
        <end position="175"/>
    </location>
</feature>
<gene>
    <name evidence="3" type="ORF">ACFPCV_18120</name>
</gene>
<keyword evidence="3" id="KW-0649">Protein kinase inhibitor</keyword>
<dbReference type="PANTHER" id="PTHR30289">
    <property type="entry name" value="UNCHARACTERIZED PROTEIN YBCL-RELATED"/>
    <property type="match status" value="1"/>
</dbReference>
<dbReference type="InterPro" id="IPR008914">
    <property type="entry name" value="PEBP"/>
</dbReference>
<organism evidence="3 4">
    <name type="scientific">Actinophytocola glycyrrhizae</name>
    <dbReference type="NCBI Taxonomy" id="2044873"/>
    <lineage>
        <taxon>Bacteria</taxon>
        <taxon>Bacillati</taxon>
        <taxon>Actinomycetota</taxon>
        <taxon>Actinomycetes</taxon>
        <taxon>Pseudonocardiales</taxon>
        <taxon>Pseudonocardiaceae</taxon>
    </lineage>
</organism>
<dbReference type="GO" id="GO:0004860">
    <property type="term" value="F:protein kinase inhibitor activity"/>
    <property type="evidence" value="ECO:0007669"/>
    <property type="project" value="UniProtKB-KW"/>
</dbReference>